<reference evidence="1" key="1">
    <citation type="submission" date="2020-05" db="EMBL/GenBank/DDBJ databases">
        <title>Large-scale comparative analyses of tick genomes elucidate their genetic diversity and vector capacities.</title>
        <authorList>
            <person name="Jia N."/>
            <person name="Wang J."/>
            <person name="Shi W."/>
            <person name="Du L."/>
            <person name="Sun Y."/>
            <person name="Zhan W."/>
            <person name="Jiang J."/>
            <person name="Wang Q."/>
            <person name="Zhang B."/>
            <person name="Ji P."/>
            <person name="Sakyi L.B."/>
            <person name="Cui X."/>
            <person name="Yuan T."/>
            <person name="Jiang B."/>
            <person name="Yang W."/>
            <person name="Lam T.T.-Y."/>
            <person name="Chang Q."/>
            <person name="Ding S."/>
            <person name="Wang X."/>
            <person name="Zhu J."/>
            <person name="Ruan X."/>
            <person name="Zhao L."/>
            <person name="Wei J."/>
            <person name="Que T."/>
            <person name="Du C."/>
            <person name="Cheng J."/>
            <person name="Dai P."/>
            <person name="Han X."/>
            <person name="Huang E."/>
            <person name="Gao Y."/>
            <person name="Liu J."/>
            <person name="Shao H."/>
            <person name="Ye R."/>
            <person name="Li L."/>
            <person name="Wei W."/>
            <person name="Wang X."/>
            <person name="Wang C."/>
            <person name="Yang T."/>
            <person name="Huo Q."/>
            <person name="Li W."/>
            <person name="Guo W."/>
            <person name="Chen H."/>
            <person name="Zhou L."/>
            <person name="Ni X."/>
            <person name="Tian J."/>
            <person name="Zhou Y."/>
            <person name="Sheng Y."/>
            <person name="Liu T."/>
            <person name="Pan Y."/>
            <person name="Xia L."/>
            <person name="Li J."/>
            <person name="Zhao F."/>
            <person name="Cao W."/>
        </authorList>
    </citation>
    <scope>NUCLEOTIDE SEQUENCE</scope>
    <source>
        <strain evidence="1">Dsil-2018</strain>
    </source>
</reference>
<evidence type="ECO:0000313" key="2">
    <source>
        <dbReference type="Proteomes" id="UP000821865"/>
    </source>
</evidence>
<keyword evidence="2" id="KW-1185">Reference proteome</keyword>
<comment type="caution">
    <text evidence="1">The sequence shown here is derived from an EMBL/GenBank/DDBJ whole genome shotgun (WGS) entry which is preliminary data.</text>
</comment>
<proteinExistence type="predicted"/>
<accession>A0ACB8C2Q7</accession>
<dbReference type="EMBL" id="CM023478">
    <property type="protein sequence ID" value="KAH7933111.1"/>
    <property type="molecule type" value="Genomic_DNA"/>
</dbReference>
<organism evidence="1 2">
    <name type="scientific">Dermacentor silvarum</name>
    <name type="common">Tick</name>
    <dbReference type="NCBI Taxonomy" id="543639"/>
    <lineage>
        <taxon>Eukaryota</taxon>
        <taxon>Metazoa</taxon>
        <taxon>Ecdysozoa</taxon>
        <taxon>Arthropoda</taxon>
        <taxon>Chelicerata</taxon>
        <taxon>Arachnida</taxon>
        <taxon>Acari</taxon>
        <taxon>Parasitiformes</taxon>
        <taxon>Ixodida</taxon>
        <taxon>Ixodoidea</taxon>
        <taxon>Ixodidae</taxon>
        <taxon>Rhipicephalinae</taxon>
        <taxon>Dermacentor</taxon>
    </lineage>
</organism>
<sequence>MKPSTAPYFPGTYAKILDINLTIHLPTGARKCCCNRSRLAFGVPVITRTRPGVRCGRRRQTRLRRNANFRRAIDPYWTTFGTGRSPAKPNDGYLRSDHVLGRRGTRGGLGGLPRARRASERRERPTLLRIPSHGHLGRGYRCEFCSQEAARSARPNRREEESRRTTDRIATRRPRRLIDDDRDCDPPNSCAGWTVVVSRREKKRQEAGNPSQRDTQTAGKPSKSLSASNAKLKEERRSEQKAQYVAKVNANTAKSARMPTFAKKDEHRVVVRPRGGLVVSATKMSVLRAAIITAANIKIEEAEDDSFAPNAAQNIIVLSTPSEARSFRYGSIRSITVEERTYETFAYKSTPDNTSRGVISGVGREEPEEQITRFLVNKHNPTVMAAHRLGNTESVVILFEGNKVPHYVKYGGFVTKCTLYRQHREMAPAPAKESGKVTLSRRFDFPELRASGTRHEQNGVASRDRSRAEPEDAPWADVTSGRPKEARPPRPEPQVQAHPSPTNKSDVNRAAMTQKSGAPSGAAAATPKEPGKMPSGSSCSEQCKKVTRELKATVQKMEKAMEELQTAMAAMQLTIKQQRGVIDQQRDAIRRLQEGEARDEANDNKLTTDADEKDNGTLANIAGNAFANTTTPETFQFTAKATIPTRASIVAAARGLEEQPEEEIESASESDEEEGDSASVTSVAAINNGDKTKPLGYGSLSKKIAQPRAEDYSIGWDYYLPETAREQDRTGEPEEQVPLSDEAARKIIVYPLPKSTNPERDAGRRAARAAALVRQHQRDEGAVYVDAARHPRRRNAFAAVLFSATTGKLLTACTVRARTAGQAEEAAIALATGWPGTRTVLSDSKQAIKNFARGVVWRGTERLVRSIVASRAACGAAAGPTIALKWFPAHMGRQLAPDIENRNEEADAVARDLITCRTAAARPPETSGEEREEDLDPLTDYGGILAAYREARRAFPPPHNELSRAEAVQLRQLQTECVLTPALARHVCPDMFVDAKCSVCERELATLRHIMWGECNSAVHNGNGQCQDATYPKEVGAWIRSEDSTTQRRAIQRLEEALAKQKRKRADAPDDGSGRSPSIQCLAGAQRPQDLGPGTIGLY</sequence>
<dbReference type="Proteomes" id="UP000821865">
    <property type="component" value="Chromosome 9"/>
</dbReference>
<gene>
    <name evidence="1" type="ORF">HPB49_008339</name>
</gene>
<name>A0ACB8C2Q7_DERSI</name>
<protein>
    <submittedName>
        <fullName evidence="1">Uncharacterized protein</fullName>
    </submittedName>
</protein>
<evidence type="ECO:0000313" key="1">
    <source>
        <dbReference type="EMBL" id="KAH7933111.1"/>
    </source>
</evidence>